<dbReference type="InterPro" id="IPR050980">
    <property type="entry name" value="2C_sensor_his_kinase"/>
</dbReference>
<feature type="compositionally biased region" description="Polar residues" evidence="9">
    <location>
        <begin position="295"/>
        <end position="306"/>
    </location>
</feature>
<dbReference type="InterPro" id="IPR036097">
    <property type="entry name" value="HisK_dim/P_sf"/>
</dbReference>
<keyword evidence="7 11" id="KW-0418">Kinase</keyword>
<dbReference type="GO" id="GO:0005524">
    <property type="term" value="F:ATP binding"/>
    <property type="evidence" value="ECO:0007669"/>
    <property type="project" value="UniProtKB-KW"/>
</dbReference>
<dbReference type="Gene3D" id="1.10.287.130">
    <property type="match status" value="1"/>
</dbReference>
<evidence type="ECO:0000256" key="3">
    <source>
        <dbReference type="ARBA" id="ARBA00012438"/>
    </source>
</evidence>
<comment type="catalytic activity">
    <reaction evidence="1">
        <text>ATP + protein L-histidine = ADP + protein N-phospho-L-histidine.</text>
        <dbReference type="EC" id="2.7.13.3"/>
    </reaction>
</comment>
<keyword evidence="4" id="KW-1003">Cell membrane</keyword>
<dbReference type="PROSITE" id="PS50109">
    <property type="entry name" value="HIS_KIN"/>
    <property type="match status" value="1"/>
</dbReference>
<evidence type="ECO:0000313" key="12">
    <source>
        <dbReference type="Proteomes" id="UP000003959"/>
    </source>
</evidence>
<gene>
    <name evidence="11" type="ORF">LYNGBM3L_35070</name>
</gene>
<dbReference type="Gene3D" id="3.30.565.10">
    <property type="entry name" value="Histidine kinase-like ATPase, C-terminal domain"/>
    <property type="match status" value="1"/>
</dbReference>
<keyword evidence="8" id="KW-0067">ATP-binding</keyword>
<evidence type="ECO:0000256" key="7">
    <source>
        <dbReference type="ARBA" id="ARBA00022777"/>
    </source>
</evidence>
<evidence type="ECO:0000259" key="10">
    <source>
        <dbReference type="PROSITE" id="PS50109"/>
    </source>
</evidence>
<keyword evidence="4" id="KW-0472">Membrane</keyword>
<evidence type="ECO:0000256" key="9">
    <source>
        <dbReference type="SAM" id="MobiDB-lite"/>
    </source>
</evidence>
<evidence type="ECO:0000313" key="11">
    <source>
        <dbReference type="EMBL" id="EGJ33468.1"/>
    </source>
</evidence>
<proteinExistence type="predicted"/>
<feature type="compositionally biased region" description="Polar residues" evidence="9">
    <location>
        <begin position="275"/>
        <end position="285"/>
    </location>
</feature>
<evidence type="ECO:0000256" key="5">
    <source>
        <dbReference type="ARBA" id="ARBA00022679"/>
    </source>
</evidence>
<dbReference type="AlphaFoldDB" id="F4XPL4"/>
<evidence type="ECO:0000256" key="1">
    <source>
        <dbReference type="ARBA" id="ARBA00000085"/>
    </source>
</evidence>
<dbReference type="HOGENOM" id="CLU_040649_0_0_3"/>
<dbReference type="CDD" id="cd00082">
    <property type="entry name" value="HisKA"/>
    <property type="match status" value="1"/>
</dbReference>
<dbReference type="InterPro" id="IPR003661">
    <property type="entry name" value="HisK_dim/P_dom"/>
</dbReference>
<dbReference type="PANTHER" id="PTHR44936:SF10">
    <property type="entry name" value="SENSOR PROTEIN RSTB"/>
    <property type="match status" value="1"/>
</dbReference>
<sequence>MHRGWIVVPRWLLPSISEILSQQELIESDDKVTVSVEQATVIDTCSVGASCRRTREAASPKHRAAAAKAQREWQSAIATLEQLLLPGVSGNRSTSHNPEHSSKQGLIIAGPAPVLSDRELLASFETGIFTNDALNPWAFMPFQLPPAQPDTTPFVQNTTYRLPLFPGDPLANEQFCLVFTKDFSLVMVSGKDHFGVPGFQFSFDPEDIQHVWASLRHRLLLSSSHHLKQLEALMEKFVPKPPDYRIVMNFGRGLLENLPELPSVELSQTIPVTISESTMVQPRQPQHQRDRVKTGSHSQNGSSSTPFAKKQKVQEPNWQRLVKNEARGFPRISAVHPKENSEATPDVELLRALTHEIRTPLTTIHTLTKLLLRRRDLPPEVMRRIEIIDHECSEQINRMELIFRAVELETTAAKQTPVSLTCISLARVFHNSIPRWQKQAQRRNLTLDVVLPQQLPTVVSHPALLDQVLTGLMENFTRSIPTGGHIQLQVTPAGNQLKLQFQSQINHETIADDHCPTLKSLGQLLTFQPETGSISLNLNVTKNLFQALGGKLIVKQRPQQGEVMTVFLPLADLAKTPLPGIG</sequence>
<accession>F4XPL4</accession>
<evidence type="ECO:0000256" key="8">
    <source>
        <dbReference type="ARBA" id="ARBA00022840"/>
    </source>
</evidence>
<dbReference type="eggNOG" id="COG2205">
    <property type="taxonomic scope" value="Bacteria"/>
</dbReference>
<evidence type="ECO:0000256" key="6">
    <source>
        <dbReference type="ARBA" id="ARBA00022741"/>
    </source>
</evidence>
<evidence type="ECO:0000256" key="4">
    <source>
        <dbReference type="ARBA" id="ARBA00022475"/>
    </source>
</evidence>
<dbReference type="Proteomes" id="UP000003959">
    <property type="component" value="Unassembled WGS sequence"/>
</dbReference>
<dbReference type="GO" id="GO:0005886">
    <property type="term" value="C:plasma membrane"/>
    <property type="evidence" value="ECO:0007669"/>
    <property type="project" value="UniProtKB-SubCell"/>
</dbReference>
<dbReference type="PANTHER" id="PTHR44936">
    <property type="entry name" value="SENSOR PROTEIN CREC"/>
    <property type="match status" value="1"/>
</dbReference>
<feature type="region of interest" description="Disordered" evidence="9">
    <location>
        <begin position="275"/>
        <end position="317"/>
    </location>
</feature>
<protein>
    <recommendedName>
        <fullName evidence="3">histidine kinase</fullName>
        <ecNumber evidence="3">2.7.13.3</ecNumber>
    </recommendedName>
</protein>
<keyword evidence="12" id="KW-1185">Reference proteome</keyword>
<dbReference type="InterPro" id="IPR036890">
    <property type="entry name" value="HATPase_C_sf"/>
</dbReference>
<dbReference type="SUPFAM" id="SSF55874">
    <property type="entry name" value="ATPase domain of HSP90 chaperone/DNA topoisomerase II/histidine kinase"/>
    <property type="match status" value="1"/>
</dbReference>
<dbReference type="Pfam" id="PF00512">
    <property type="entry name" value="HisKA"/>
    <property type="match status" value="1"/>
</dbReference>
<dbReference type="SMART" id="SM00388">
    <property type="entry name" value="HisKA"/>
    <property type="match status" value="1"/>
</dbReference>
<name>F4XPL4_9CYAN</name>
<dbReference type="SUPFAM" id="SSF47384">
    <property type="entry name" value="Homodimeric domain of signal transducing histidine kinase"/>
    <property type="match status" value="1"/>
</dbReference>
<dbReference type="EC" id="2.7.13.3" evidence="3"/>
<dbReference type="EMBL" id="GL890848">
    <property type="protein sequence ID" value="EGJ33468.1"/>
    <property type="molecule type" value="Genomic_DNA"/>
</dbReference>
<dbReference type="InterPro" id="IPR005467">
    <property type="entry name" value="His_kinase_dom"/>
</dbReference>
<keyword evidence="5" id="KW-0808">Transferase</keyword>
<comment type="subcellular location">
    <subcellularLocation>
        <location evidence="2">Cell membrane</location>
        <topology evidence="2">Multi-pass membrane protein</topology>
    </subcellularLocation>
</comment>
<organism evidence="11 12">
    <name type="scientific">Moorena producens 3L</name>
    <dbReference type="NCBI Taxonomy" id="489825"/>
    <lineage>
        <taxon>Bacteria</taxon>
        <taxon>Bacillati</taxon>
        <taxon>Cyanobacteriota</taxon>
        <taxon>Cyanophyceae</taxon>
        <taxon>Coleofasciculales</taxon>
        <taxon>Coleofasciculaceae</taxon>
        <taxon>Moorena</taxon>
    </lineage>
</organism>
<reference evidence="12" key="1">
    <citation type="journal article" date="2011" name="Proc. Natl. Acad. Sci. U.S.A.">
        <title>Genomic insights into the physiology and ecology of the marine filamentous cyanobacterium Lyngbya majuscula.</title>
        <authorList>
            <person name="Jones A.C."/>
            <person name="Monroe E.A."/>
            <person name="Podell S."/>
            <person name="Hess W.R."/>
            <person name="Klages S."/>
            <person name="Esquenazi E."/>
            <person name="Niessen S."/>
            <person name="Hoover H."/>
            <person name="Rothmann M."/>
            <person name="Lasken R.S."/>
            <person name="Yates J.R.III."/>
            <person name="Reinhardt R."/>
            <person name="Kube M."/>
            <person name="Burkart M.D."/>
            <person name="Allen E.E."/>
            <person name="Dorrestein P.C."/>
            <person name="Gerwick W.H."/>
            <person name="Gerwick L."/>
        </authorList>
    </citation>
    <scope>NUCLEOTIDE SEQUENCE [LARGE SCALE GENOMIC DNA]</scope>
    <source>
        <strain evidence="12">3L</strain>
    </source>
</reference>
<dbReference type="GO" id="GO:0000155">
    <property type="term" value="F:phosphorelay sensor kinase activity"/>
    <property type="evidence" value="ECO:0007669"/>
    <property type="project" value="InterPro"/>
</dbReference>
<feature type="domain" description="Histidine kinase" evidence="10">
    <location>
        <begin position="352"/>
        <end position="572"/>
    </location>
</feature>
<keyword evidence="6" id="KW-0547">Nucleotide-binding</keyword>
<evidence type="ECO:0000256" key="2">
    <source>
        <dbReference type="ARBA" id="ARBA00004651"/>
    </source>
</evidence>